<evidence type="ECO:0000256" key="1">
    <source>
        <dbReference type="SAM" id="MobiDB-lite"/>
    </source>
</evidence>
<dbReference type="CDD" id="cd05402">
    <property type="entry name" value="NT_PAP_TUTase"/>
    <property type="match status" value="1"/>
</dbReference>
<feature type="compositionally biased region" description="Basic residues" evidence="1">
    <location>
        <begin position="1160"/>
        <end position="1170"/>
    </location>
</feature>
<feature type="region of interest" description="Disordered" evidence="1">
    <location>
        <begin position="684"/>
        <end position="714"/>
    </location>
</feature>
<feature type="region of interest" description="Disordered" evidence="1">
    <location>
        <begin position="790"/>
        <end position="845"/>
    </location>
</feature>
<feature type="compositionally biased region" description="Polar residues" evidence="1">
    <location>
        <begin position="831"/>
        <end position="845"/>
    </location>
</feature>
<feature type="compositionally biased region" description="Low complexity" evidence="1">
    <location>
        <begin position="730"/>
        <end position="748"/>
    </location>
</feature>
<dbReference type="PANTHER" id="PTHR45979:SF30">
    <property type="entry name" value="NUCLEOTIDYLTRANSFERASE"/>
    <property type="match status" value="1"/>
</dbReference>
<dbReference type="InterPro" id="IPR054708">
    <property type="entry name" value="MTPAP-like_central"/>
</dbReference>
<organism evidence="4 5">
    <name type="scientific">Spirodela intermedia</name>
    <name type="common">Intermediate duckweed</name>
    <dbReference type="NCBI Taxonomy" id="51605"/>
    <lineage>
        <taxon>Eukaryota</taxon>
        <taxon>Viridiplantae</taxon>
        <taxon>Streptophyta</taxon>
        <taxon>Embryophyta</taxon>
        <taxon>Tracheophyta</taxon>
        <taxon>Spermatophyta</taxon>
        <taxon>Magnoliopsida</taxon>
        <taxon>Liliopsida</taxon>
        <taxon>Araceae</taxon>
        <taxon>Lemnoideae</taxon>
        <taxon>Spirodela</taxon>
    </lineage>
</organism>
<sequence>MGDHGGFSRPSSSLLNGLLPNKAASVTRVLDADRWSMAEARTAELIQCIQPNQQSETCRNAVANYVQRLIMKCFSCQVFTFGSVPLKTYLPDGDIDMTAFSKNPILKDMWADDVRNMLETEERSENAEFRVNEVQYIQAEVKIIKCLVENIVVDISFNQLGGLCTLCFLEEIDQLIDQDHLFKRSIILIKAWCYYESRILGAHHGLISTYALEILVLYIFHIFNNSFSGPLEVLYRFLEFFSNFDWENFCVSLWGPIPINSLPDMKAEPPRKDNGEVLLSKLYLDACSSKYSVSPSIQENQGQPFVSKFFNIIDPLRINNNLGRSVSKGNFYRIRSAFAFGAKRLAALLECPKDDLPSDVDKFFMNIWRQHRSSQRPDAPSPDLWNMQPSSNVETPVEAVSTQAISQPVSTVDQSAQKFCSPGNLLSTIRTHSQKKNDVSKSSGHTAQVEGGLNSSELVENDKSQKTELSEGSGSFQFARTRSSPELSDTSADFSSRQRNRLPDTVKNQNPATREDHASQRKNLGSEIFINYCSKTSDDLSYPRHGSAYQNFDVPDDSAFTSTNQGNADFLATGEGFVSWQKALEMHQEQQDLINMTAVSEAGNFDGLVHLPMNMSSAHLQVPISSVLQSMEYVQRNFSIHPENIPHWRSAVQFPHGLYSTQMLSCDSNAGLLSSPEVVTEASIKRSSITEEETENADRGSWADQNNGSTRPSCKVNKNVLTLHYDGKQTSSTGSLSSSNIYKSSSHSTGNGYMFVREDQGLVGEDSNRVHPYMTLRDQDSNLVDDITNLRSCSNTQPTSSSGKSSSESSCDKAPTMSSQLARDKHRRRGTSTSAPFHGTTKSMWDYDNLSSDSVPIGADDNREWVPLSMMGSDVVERTMDSGSMAPMQVHTIHSLGHESPHSSNSDPMVPIRPVLVSASSQRGTADNTGMLPFAFYPTGPPVPFLAMLPVCHYDSSTSVGSTSHFDNIGLGGSGHRNSSDLNFDLTEDQERPVAHIGVGTMKDEAFEQSEVHNPDILNSDFANHWQNLQFGKFCQNTRYPGPLMYSSPVVIPPMYLQGHFPLDGPGRPLVTNMEFFNQVMDHGPAAPVAPVQLGQTRPTNVYRGYLDDVPRYRGGTGTYLPNQNLSFRDQQALHARSHGGHYGNDHSDRSDREGSWLKSKSRASGRSRGRNQTEKVNPRSKRLTATDNMSEAPWNSYRDEPLASYPSPSNPFSSMGMHGSGNIPHGMHPLPTGNSSRADQAGSAAPSVMMFYSYDHGAGHDDLSSEQPEFGLLGSLHVSGVDEAAHAVDGDLVRFNQRQEAYGRGSGHSSPDHPSSPQAHRR</sequence>
<evidence type="ECO:0000313" key="4">
    <source>
        <dbReference type="EMBL" id="CAA7407107.1"/>
    </source>
</evidence>
<dbReference type="OrthoDB" id="273917at2759"/>
<dbReference type="SUPFAM" id="SSF81301">
    <property type="entry name" value="Nucleotidyltransferase"/>
    <property type="match status" value="1"/>
</dbReference>
<feature type="compositionally biased region" description="Polar residues" evidence="1">
    <location>
        <begin position="470"/>
        <end position="497"/>
    </location>
</feature>
<dbReference type="Proteomes" id="UP000663760">
    <property type="component" value="Chromosome 13"/>
</dbReference>
<evidence type="ECO:0000259" key="2">
    <source>
        <dbReference type="Pfam" id="PF22600"/>
    </source>
</evidence>
<gene>
    <name evidence="4" type="ORF">SI8410_13017785</name>
</gene>
<feature type="domain" description="Poly(A) RNA polymerase mitochondrial-like central palm" evidence="2">
    <location>
        <begin position="43"/>
        <end position="163"/>
    </location>
</feature>
<evidence type="ECO:0000313" key="5">
    <source>
        <dbReference type="Proteomes" id="UP000663760"/>
    </source>
</evidence>
<dbReference type="Gene3D" id="1.10.1410.10">
    <property type="match status" value="1"/>
</dbReference>
<feature type="compositionally biased region" description="Polar residues" evidence="1">
    <location>
        <begin position="703"/>
        <end position="712"/>
    </location>
</feature>
<feature type="region of interest" description="Disordered" evidence="1">
    <location>
        <begin position="1137"/>
        <end position="1225"/>
    </location>
</feature>
<feature type="region of interest" description="Disordered" evidence="1">
    <location>
        <begin position="432"/>
        <end position="521"/>
    </location>
</feature>
<feature type="compositionally biased region" description="Low complexity" evidence="1">
    <location>
        <begin position="800"/>
        <end position="809"/>
    </location>
</feature>
<feature type="compositionally biased region" description="Basic and acidic residues" evidence="1">
    <location>
        <begin position="1144"/>
        <end position="1156"/>
    </location>
</feature>
<proteinExistence type="predicted"/>
<accession>A0A7I8LAN8</accession>
<name>A0A7I8LAN8_SPIIN</name>
<dbReference type="EMBL" id="LR746276">
    <property type="protein sequence ID" value="CAA7407107.1"/>
    <property type="molecule type" value="Genomic_DNA"/>
</dbReference>
<dbReference type="Pfam" id="PF26180">
    <property type="entry name" value="PAP-OAS1"/>
    <property type="match status" value="1"/>
</dbReference>
<feature type="compositionally biased region" description="Low complexity" evidence="1">
    <location>
        <begin position="1308"/>
        <end position="1323"/>
    </location>
</feature>
<feature type="compositionally biased region" description="Basic and acidic residues" evidence="1">
    <location>
        <begin position="460"/>
        <end position="469"/>
    </location>
</feature>
<dbReference type="SUPFAM" id="SSF81631">
    <property type="entry name" value="PAP/OAS1 substrate-binding domain"/>
    <property type="match status" value="1"/>
</dbReference>
<dbReference type="PANTHER" id="PTHR45979">
    <property type="entry name" value="PAP/OAS1 SUBSTRATE-BINDING DOMAIN SUPERFAMILY"/>
    <property type="match status" value="1"/>
</dbReference>
<feature type="region of interest" description="Disordered" evidence="1">
    <location>
        <begin position="1296"/>
        <end position="1323"/>
    </location>
</feature>
<dbReference type="InterPro" id="IPR058921">
    <property type="entry name" value="PAP/OAS1-rel"/>
</dbReference>
<feature type="region of interest" description="Disordered" evidence="1">
    <location>
        <begin position="727"/>
        <end position="749"/>
    </location>
</feature>
<keyword evidence="5" id="KW-1185">Reference proteome</keyword>
<evidence type="ECO:0000259" key="3">
    <source>
        <dbReference type="Pfam" id="PF26180"/>
    </source>
</evidence>
<protein>
    <submittedName>
        <fullName evidence="4">Uncharacterized protein</fullName>
    </submittedName>
</protein>
<reference evidence="4" key="1">
    <citation type="submission" date="2020-02" db="EMBL/GenBank/DDBJ databases">
        <authorList>
            <person name="Scholz U."/>
            <person name="Mascher M."/>
            <person name="Fiebig A."/>
        </authorList>
    </citation>
    <scope>NUCLEOTIDE SEQUENCE</scope>
</reference>
<feature type="region of interest" description="Disordered" evidence="1">
    <location>
        <begin position="373"/>
        <end position="393"/>
    </location>
</feature>
<dbReference type="InterPro" id="IPR058920">
    <property type="entry name" value="PAP-OAS1-bd-rel"/>
</dbReference>
<dbReference type="InterPro" id="IPR043519">
    <property type="entry name" value="NT_sf"/>
</dbReference>
<dbReference type="Gene3D" id="3.30.460.10">
    <property type="entry name" value="Beta Polymerase, domain 2"/>
    <property type="match status" value="1"/>
</dbReference>
<feature type="domain" description="PAP/OAS1 substrate-binding-related" evidence="3">
    <location>
        <begin position="176"/>
        <end position="368"/>
    </location>
</feature>
<dbReference type="Pfam" id="PF22600">
    <property type="entry name" value="MTPAP-like_central"/>
    <property type="match status" value="1"/>
</dbReference>
<feature type="compositionally biased region" description="Polar residues" evidence="1">
    <location>
        <begin position="790"/>
        <end position="799"/>
    </location>
</feature>